<name>A0ABU2LVT8_9ACTN</name>
<accession>A0ABU2LVT8</accession>
<dbReference type="Proteomes" id="UP001183420">
    <property type="component" value="Unassembled WGS sequence"/>
</dbReference>
<proteinExistence type="predicted"/>
<gene>
    <name evidence="2" type="ORF">RNC47_25580</name>
</gene>
<dbReference type="EMBL" id="JAVREM010000045">
    <property type="protein sequence ID" value="MDT0321707.1"/>
    <property type="molecule type" value="Genomic_DNA"/>
</dbReference>
<sequence>MRTLRLLEERLLRGGRRTALRNAWAAVQEDRERAAARTEAERALTAVRDRPAGLSGPKVPRATRSAE</sequence>
<dbReference type="RefSeq" id="WP_311601942.1">
    <property type="nucleotide sequence ID" value="NZ_JAVREM010000045.1"/>
</dbReference>
<evidence type="ECO:0000313" key="2">
    <source>
        <dbReference type="EMBL" id="MDT0321707.1"/>
    </source>
</evidence>
<organism evidence="2 3">
    <name type="scientific">Streptomyces millisiae</name>
    <dbReference type="NCBI Taxonomy" id="3075542"/>
    <lineage>
        <taxon>Bacteria</taxon>
        <taxon>Bacillati</taxon>
        <taxon>Actinomycetota</taxon>
        <taxon>Actinomycetes</taxon>
        <taxon>Kitasatosporales</taxon>
        <taxon>Streptomycetaceae</taxon>
        <taxon>Streptomyces</taxon>
    </lineage>
</organism>
<comment type="caution">
    <text evidence="2">The sequence shown here is derived from an EMBL/GenBank/DDBJ whole genome shotgun (WGS) entry which is preliminary data.</text>
</comment>
<protein>
    <submittedName>
        <fullName evidence="2">Uncharacterized protein</fullName>
    </submittedName>
</protein>
<feature type="region of interest" description="Disordered" evidence="1">
    <location>
        <begin position="36"/>
        <end position="67"/>
    </location>
</feature>
<evidence type="ECO:0000256" key="1">
    <source>
        <dbReference type="SAM" id="MobiDB-lite"/>
    </source>
</evidence>
<reference evidence="3" key="1">
    <citation type="submission" date="2023-07" db="EMBL/GenBank/DDBJ databases">
        <title>30 novel species of actinomycetes from the DSMZ collection.</title>
        <authorList>
            <person name="Nouioui I."/>
        </authorList>
    </citation>
    <scope>NUCLEOTIDE SEQUENCE [LARGE SCALE GENOMIC DNA]</scope>
    <source>
        <strain evidence="3">DSM 44918</strain>
    </source>
</reference>
<evidence type="ECO:0000313" key="3">
    <source>
        <dbReference type="Proteomes" id="UP001183420"/>
    </source>
</evidence>
<feature type="compositionally biased region" description="Basic and acidic residues" evidence="1">
    <location>
        <begin position="36"/>
        <end position="51"/>
    </location>
</feature>
<keyword evidence="3" id="KW-1185">Reference proteome</keyword>